<comment type="caution">
    <text evidence="1">The sequence shown here is derived from an EMBL/GenBank/DDBJ whole genome shotgun (WGS) entry which is preliminary data.</text>
</comment>
<dbReference type="Pfam" id="PF19775">
    <property type="entry name" value="DUF6261"/>
    <property type="match status" value="1"/>
</dbReference>
<evidence type="ECO:0000313" key="2">
    <source>
        <dbReference type="Proteomes" id="UP000524404"/>
    </source>
</evidence>
<name>A0A841EHM6_9BACT</name>
<keyword evidence="2" id="KW-1185">Reference proteome</keyword>
<sequence length="235" mass="27188">MIHTSKIYHYSNASTIGFLETVISICKTLNQPTTEVSQKMAELSSEIEQLNLIFSTARKNPHTEGLKELDTRRNQLTQGIREIATSYLKHFNADYREAGKSILRTFAKYGKQIEKRKYYDQTEITNSLIRDFENDESLSQAITKLHLSDWLQALKTDNLAFNSLYIIMVMSRVNLPEKNFKESKMIAIARFKSLFNLLKALEMVYPTADYGNIIKEIEELTKKYNVSRPKRGGKE</sequence>
<gene>
    <name evidence="1" type="ORF">HNP25_002355</name>
</gene>
<proteinExistence type="predicted"/>
<accession>A0A841EHM6</accession>
<dbReference type="RefSeq" id="WP_184134289.1">
    <property type="nucleotide sequence ID" value="NZ_JACHKT010000015.1"/>
</dbReference>
<organism evidence="1 2">
    <name type="scientific">Arcicella rosea</name>
    <dbReference type="NCBI Taxonomy" id="502909"/>
    <lineage>
        <taxon>Bacteria</taxon>
        <taxon>Pseudomonadati</taxon>
        <taxon>Bacteroidota</taxon>
        <taxon>Cytophagia</taxon>
        <taxon>Cytophagales</taxon>
        <taxon>Flectobacillaceae</taxon>
        <taxon>Arcicella</taxon>
    </lineage>
</organism>
<dbReference type="Proteomes" id="UP000524404">
    <property type="component" value="Unassembled WGS sequence"/>
</dbReference>
<dbReference type="InterPro" id="IPR046228">
    <property type="entry name" value="DUF6261"/>
</dbReference>
<evidence type="ECO:0000313" key="1">
    <source>
        <dbReference type="EMBL" id="MBB6003697.1"/>
    </source>
</evidence>
<dbReference type="AlphaFoldDB" id="A0A841EHM6"/>
<dbReference type="EMBL" id="JACHKT010000015">
    <property type="protein sequence ID" value="MBB6003697.1"/>
    <property type="molecule type" value="Genomic_DNA"/>
</dbReference>
<protein>
    <submittedName>
        <fullName evidence="1">Uncharacterized protein</fullName>
    </submittedName>
</protein>
<reference evidence="1 2" key="1">
    <citation type="submission" date="2020-08" db="EMBL/GenBank/DDBJ databases">
        <title>Functional genomics of gut bacteria from endangered species of beetles.</title>
        <authorList>
            <person name="Carlos-Shanley C."/>
        </authorList>
    </citation>
    <scope>NUCLEOTIDE SEQUENCE [LARGE SCALE GENOMIC DNA]</scope>
    <source>
        <strain evidence="1 2">S00070</strain>
    </source>
</reference>